<dbReference type="GO" id="GO:0004930">
    <property type="term" value="F:G protein-coupled receptor activity"/>
    <property type="evidence" value="ECO:0007669"/>
    <property type="project" value="UniProtKB-KW"/>
</dbReference>
<keyword evidence="5 9" id="KW-0472">Membrane</keyword>
<dbReference type="GO" id="GO:0005886">
    <property type="term" value="C:plasma membrane"/>
    <property type="evidence" value="ECO:0007669"/>
    <property type="project" value="TreeGrafter"/>
</dbReference>
<comment type="subcellular location">
    <subcellularLocation>
        <location evidence="1">Membrane</location>
        <topology evidence="1">Multi-pass membrane protein</topology>
    </subcellularLocation>
</comment>
<reference evidence="11" key="2">
    <citation type="journal article" date="2015" name="Mol. Biol. Evol.">
        <title>Prevertebrate Local Gene Duplication Facilitated Expansion of the Neuropeptide GPCR Superfamily.</title>
        <authorList>
            <person name="Yun S."/>
            <person name="Furlong M."/>
            <person name="Sim M."/>
            <person name="Cho M."/>
            <person name="Park S."/>
            <person name="Cho E.B."/>
            <person name="Reyes-Alcaraz A."/>
            <person name="Hwang J.I."/>
            <person name="Kim J."/>
            <person name="Seong J.Y."/>
        </authorList>
    </citation>
    <scope>NUCLEOTIDE SEQUENCE</scope>
</reference>
<dbReference type="PANTHER" id="PTHR24243">
    <property type="entry name" value="G-PROTEIN COUPLED RECEPTOR"/>
    <property type="match status" value="1"/>
</dbReference>
<dbReference type="EMBL" id="AFYH01059875">
    <property type="status" value="NOT_ANNOTATED_CDS"/>
    <property type="molecule type" value="Genomic_DNA"/>
</dbReference>
<evidence type="ECO:0000313" key="11">
    <source>
        <dbReference type="EMBL" id="ALG00038.1"/>
    </source>
</evidence>
<feature type="transmembrane region" description="Helical" evidence="9">
    <location>
        <begin position="143"/>
        <end position="165"/>
    </location>
</feature>
<proteinExistence type="evidence at transcript level"/>
<dbReference type="Proteomes" id="UP000008672">
    <property type="component" value="Unassembled WGS sequence"/>
</dbReference>
<gene>
    <name evidence="11" type="primary">NMUR4</name>
</gene>
<dbReference type="SUPFAM" id="SSF81321">
    <property type="entry name" value="Family A G protein-coupled receptor-like"/>
    <property type="match status" value="1"/>
</dbReference>
<protein>
    <submittedName>
        <fullName evidence="11">Neuromedin U receptor 5</fullName>
    </submittedName>
</protein>
<accession>H3BAB4</accession>
<feature type="domain" description="G-protein coupled receptors family 1 profile" evidence="10">
    <location>
        <begin position="41"/>
        <end position="333"/>
    </location>
</feature>
<dbReference type="InterPro" id="IPR017452">
    <property type="entry name" value="GPCR_Rhodpsn_7TM"/>
</dbReference>
<dbReference type="EMBL" id="KT261590">
    <property type="protein sequence ID" value="ALG00038.1"/>
    <property type="molecule type" value="mRNA"/>
</dbReference>
<dbReference type="HOGENOM" id="CLU_009579_6_5_1"/>
<keyword evidence="7 8" id="KW-0807">Transducer</keyword>
<evidence type="ECO:0000313" key="13">
    <source>
        <dbReference type="Proteomes" id="UP000008672"/>
    </source>
</evidence>
<evidence type="ECO:0000259" key="10">
    <source>
        <dbReference type="PROSITE" id="PS50262"/>
    </source>
</evidence>
<dbReference type="PANTHER" id="PTHR24243:SF207">
    <property type="entry name" value="PYROKININ-1 RECEPTOR-LIKE"/>
    <property type="match status" value="1"/>
</dbReference>
<dbReference type="OMA" id="DPLLFCI"/>
<evidence type="ECO:0000313" key="12">
    <source>
        <dbReference type="Ensembl" id="ENSLACP00000018835.1"/>
    </source>
</evidence>
<feature type="transmembrane region" description="Helical" evidence="9">
    <location>
        <begin position="103"/>
        <end position="122"/>
    </location>
</feature>
<dbReference type="STRING" id="7897.ENSLACP00000018835"/>
<dbReference type="Ensembl" id="ENSLACT00000018968.1">
    <property type="protein sequence ID" value="ENSLACP00000018835.1"/>
    <property type="gene ID" value="ENSLACG00000016578.1"/>
</dbReference>
<dbReference type="AlphaFoldDB" id="H3BAB4"/>
<name>H3BAB4_LATCH</name>
<evidence type="ECO:0000256" key="1">
    <source>
        <dbReference type="ARBA" id="ARBA00004141"/>
    </source>
</evidence>
<dbReference type="Gene3D" id="1.20.1070.10">
    <property type="entry name" value="Rhodopsin 7-helix transmembrane proteins"/>
    <property type="match status" value="1"/>
</dbReference>
<feature type="transmembrane region" description="Helical" evidence="9">
    <location>
        <begin position="274"/>
        <end position="299"/>
    </location>
</feature>
<dbReference type="PROSITE" id="PS00237">
    <property type="entry name" value="G_PROTEIN_RECEP_F1_1"/>
    <property type="match status" value="1"/>
</dbReference>
<evidence type="ECO:0000256" key="2">
    <source>
        <dbReference type="ARBA" id="ARBA00022692"/>
    </source>
</evidence>
<keyword evidence="3 9" id="KW-1133">Transmembrane helix</keyword>
<dbReference type="EMBL" id="AFYH01059876">
    <property type="status" value="NOT_ANNOTATED_CDS"/>
    <property type="molecule type" value="Genomic_DNA"/>
</dbReference>
<comment type="similarity">
    <text evidence="8">Belongs to the G-protein coupled receptor 1 family.</text>
</comment>
<evidence type="ECO:0000256" key="5">
    <source>
        <dbReference type="ARBA" id="ARBA00023136"/>
    </source>
</evidence>
<evidence type="ECO:0000256" key="4">
    <source>
        <dbReference type="ARBA" id="ARBA00023040"/>
    </source>
</evidence>
<dbReference type="InterPro" id="IPR000276">
    <property type="entry name" value="GPCR_Rhodpsn"/>
</dbReference>
<reference evidence="13" key="1">
    <citation type="submission" date="2011-08" db="EMBL/GenBank/DDBJ databases">
        <title>The draft genome of Latimeria chalumnae.</title>
        <authorList>
            <person name="Di Palma F."/>
            <person name="Alfoldi J."/>
            <person name="Johnson J."/>
            <person name="Berlin A."/>
            <person name="Gnerre S."/>
            <person name="Jaffe D."/>
            <person name="MacCallum I."/>
            <person name="Young S."/>
            <person name="Walker B.J."/>
            <person name="Lander E."/>
            <person name="Lindblad-Toh K."/>
        </authorList>
    </citation>
    <scope>NUCLEOTIDE SEQUENCE [LARGE SCALE GENOMIC DNA]</scope>
    <source>
        <strain evidence="13">Wild caught</strain>
    </source>
</reference>
<dbReference type="PROSITE" id="PS50262">
    <property type="entry name" value="G_PROTEIN_RECEP_F1_2"/>
    <property type="match status" value="1"/>
</dbReference>
<feature type="transmembrane region" description="Helical" evidence="9">
    <location>
        <begin position="207"/>
        <end position="229"/>
    </location>
</feature>
<evidence type="ECO:0000256" key="7">
    <source>
        <dbReference type="ARBA" id="ARBA00023224"/>
    </source>
</evidence>
<evidence type="ECO:0000256" key="6">
    <source>
        <dbReference type="ARBA" id="ARBA00023170"/>
    </source>
</evidence>
<evidence type="ECO:0000256" key="9">
    <source>
        <dbReference type="SAM" id="Phobius"/>
    </source>
</evidence>
<keyword evidence="6 8" id="KW-0675">Receptor</keyword>
<dbReference type="Pfam" id="PF00001">
    <property type="entry name" value="7tm_1"/>
    <property type="match status" value="1"/>
</dbReference>
<feature type="transmembrane region" description="Helical" evidence="9">
    <location>
        <begin position="20"/>
        <end position="50"/>
    </location>
</feature>
<keyword evidence="2 8" id="KW-0812">Transmembrane</keyword>
<feature type="transmembrane region" description="Helical" evidence="9">
    <location>
        <begin position="62"/>
        <end position="83"/>
    </location>
</feature>
<evidence type="ECO:0000256" key="8">
    <source>
        <dbReference type="RuleBase" id="RU000688"/>
    </source>
</evidence>
<dbReference type="eggNOG" id="KOG3656">
    <property type="taxonomic scope" value="Eukaryota"/>
</dbReference>
<evidence type="ECO:0000256" key="3">
    <source>
        <dbReference type="ARBA" id="ARBA00022989"/>
    </source>
</evidence>
<feature type="transmembrane region" description="Helical" evidence="9">
    <location>
        <begin position="319"/>
        <end position="341"/>
    </location>
</feature>
<dbReference type="GeneTree" id="ENSGT01120000271823"/>
<keyword evidence="4 8" id="KW-0297">G-protein coupled receptor</keyword>
<keyword evidence="13" id="KW-1185">Reference proteome</keyword>
<sequence length="354" mass="40398">MNLPADSSQYLLIGGQQQEPHYVAIPITVFFSLLFIFGALANGLTIFMLLGRGRRKANAMQFYLLSLALADVLLLLTIPITLYRYYWQYYPWLFTNPICKLYFMIRQVYCATTSWTIVAFTTERYIAICHPMWLVAGLQQSRMVYLLGIIWLLALATSAPFAIVYGQSPACILDYTATSQNETVFLSTVCEMVEQEPYTIYKSVLKMRSVLCFLIPLAVISIFHMLIFLQLKLSRHQRQEMGQSGAQQGHGSLLNTSSGNVPLSEKKARQLMDYIGAVVIAFFVCNFPDTASSLIHVYIENWSTTVHTVYLWMKVYLSLPLWYINSALDPILFCISSTWFHSACQEVLRPRLPC</sequence>
<reference evidence="12" key="3">
    <citation type="submission" date="2025-05" db="UniProtKB">
        <authorList>
            <consortium name="Ensembl"/>
        </authorList>
    </citation>
    <scope>IDENTIFICATION</scope>
</reference>
<dbReference type="PRINTS" id="PR00237">
    <property type="entry name" value="GPCRRHODOPSN"/>
</dbReference>
<organism evidence="12 13">
    <name type="scientific">Latimeria chalumnae</name>
    <name type="common">Coelacanth</name>
    <dbReference type="NCBI Taxonomy" id="7897"/>
    <lineage>
        <taxon>Eukaryota</taxon>
        <taxon>Metazoa</taxon>
        <taxon>Chordata</taxon>
        <taxon>Craniata</taxon>
        <taxon>Vertebrata</taxon>
        <taxon>Euteleostomi</taxon>
        <taxon>Coelacanthiformes</taxon>
        <taxon>Coelacanthidae</taxon>
        <taxon>Latimeria</taxon>
    </lineage>
</organism>